<name>U2QPE3_9BACL</name>
<proteinExistence type="predicted"/>
<dbReference type="EMBL" id="AWVP01000057">
    <property type="protein sequence ID" value="ERK58069.1"/>
    <property type="molecule type" value="Genomic_DNA"/>
</dbReference>
<feature type="transmembrane region" description="Helical" evidence="1">
    <location>
        <begin position="123"/>
        <end position="140"/>
    </location>
</feature>
<feature type="transmembrane region" description="Helical" evidence="1">
    <location>
        <begin position="152"/>
        <end position="170"/>
    </location>
</feature>
<comment type="caution">
    <text evidence="2">The sequence shown here is derived from an EMBL/GenBank/DDBJ whole genome shotgun (WGS) entry which is preliminary data.</text>
</comment>
<protein>
    <submittedName>
        <fullName evidence="2">Uncharacterized protein</fullName>
    </submittedName>
</protein>
<dbReference type="RefSeq" id="WP_021753559.1">
    <property type="nucleotide sequence ID" value="NZ_KI271872.1"/>
</dbReference>
<feature type="transmembrane region" description="Helical" evidence="1">
    <location>
        <begin position="69"/>
        <end position="86"/>
    </location>
</feature>
<organism evidence="2 3">
    <name type="scientific">Gemella bergeri ATCC 700627</name>
    <dbReference type="NCBI Taxonomy" id="1321820"/>
    <lineage>
        <taxon>Bacteria</taxon>
        <taxon>Bacillati</taxon>
        <taxon>Bacillota</taxon>
        <taxon>Bacilli</taxon>
        <taxon>Bacillales</taxon>
        <taxon>Gemellaceae</taxon>
        <taxon>Gemella</taxon>
    </lineage>
</organism>
<sequence>MNIKRYFTALSVLVLTFFFLYTFNLNFDLTKQLNIANFGLTLLTFILWLVAGYLFLVKDILKINEKERNGITLILVLLGIIFFYYNPLPNPENFFVEIPRITFFAMTLFIFISLVLLTYKDKVLGFILAVSTPITVQSFLVNVLKNTSYTNYTVYIIIFLVIVAYTVNYLKQK</sequence>
<evidence type="ECO:0000313" key="3">
    <source>
        <dbReference type="Proteomes" id="UP000016637"/>
    </source>
</evidence>
<evidence type="ECO:0000313" key="2">
    <source>
        <dbReference type="EMBL" id="ERK58069.1"/>
    </source>
</evidence>
<dbReference type="AlphaFoldDB" id="U2QPE3"/>
<dbReference type="Proteomes" id="UP000016637">
    <property type="component" value="Unassembled WGS sequence"/>
</dbReference>
<reference evidence="2 3" key="1">
    <citation type="submission" date="2013-08" db="EMBL/GenBank/DDBJ databases">
        <authorList>
            <person name="Weinstock G."/>
            <person name="Sodergren E."/>
            <person name="Wylie T."/>
            <person name="Fulton L."/>
            <person name="Fulton R."/>
            <person name="Fronick C."/>
            <person name="O'Laughlin M."/>
            <person name="Godfrey J."/>
            <person name="Miner T."/>
            <person name="Herter B."/>
            <person name="Appelbaum E."/>
            <person name="Cordes M."/>
            <person name="Lek S."/>
            <person name="Wollam A."/>
            <person name="Pepin K.H."/>
            <person name="Palsikar V.B."/>
            <person name="Mitreva M."/>
            <person name="Wilson R.K."/>
        </authorList>
    </citation>
    <scope>NUCLEOTIDE SEQUENCE [LARGE SCALE GENOMIC DNA]</scope>
    <source>
        <strain evidence="2 3">ATCC 700627</strain>
    </source>
</reference>
<keyword evidence="1" id="KW-1133">Transmembrane helix</keyword>
<accession>U2QPE3</accession>
<evidence type="ECO:0000256" key="1">
    <source>
        <dbReference type="SAM" id="Phobius"/>
    </source>
</evidence>
<keyword evidence="3" id="KW-1185">Reference proteome</keyword>
<feature type="transmembrane region" description="Helical" evidence="1">
    <location>
        <begin position="35"/>
        <end position="57"/>
    </location>
</feature>
<gene>
    <name evidence="2" type="ORF">HMPREF1983_00903</name>
</gene>
<keyword evidence="1" id="KW-0472">Membrane</keyword>
<dbReference type="PATRIC" id="fig|1321820.3.peg.879"/>
<feature type="transmembrane region" description="Helical" evidence="1">
    <location>
        <begin position="98"/>
        <end position="116"/>
    </location>
</feature>
<feature type="transmembrane region" description="Helical" evidence="1">
    <location>
        <begin position="7"/>
        <end position="23"/>
    </location>
</feature>
<dbReference type="eggNOG" id="ENOG503050S">
    <property type="taxonomic scope" value="Bacteria"/>
</dbReference>
<dbReference type="HOGENOM" id="CLU_1545420_0_0_9"/>
<keyword evidence="1" id="KW-0812">Transmembrane</keyword>